<organism evidence="9 10">
    <name type="scientific">Natronococcus pandeyae</name>
    <dbReference type="NCBI Taxonomy" id="2055836"/>
    <lineage>
        <taxon>Archaea</taxon>
        <taxon>Methanobacteriati</taxon>
        <taxon>Methanobacteriota</taxon>
        <taxon>Stenosarchaea group</taxon>
        <taxon>Halobacteria</taxon>
        <taxon>Halobacteriales</taxon>
        <taxon>Natrialbaceae</taxon>
        <taxon>Natronococcus</taxon>
    </lineage>
</organism>
<comment type="similarity">
    <text evidence="7">Belongs to the binding-protein-dependent transport system permease family.</text>
</comment>
<dbReference type="GO" id="GO:0055085">
    <property type="term" value="P:transmembrane transport"/>
    <property type="evidence" value="ECO:0007669"/>
    <property type="project" value="InterPro"/>
</dbReference>
<keyword evidence="4 7" id="KW-0812">Transmembrane</keyword>
<dbReference type="Proteomes" id="UP000766904">
    <property type="component" value="Unassembled WGS sequence"/>
</dbReference>
<feature type="transmembrane region" description="Helical" evidence="7">
    <location>
        <begin position="191"/>
        <end position="213"/>
    </location>
</feature>
<accession>A0A8J8TRR2</accession>
<keyword evidence="6 7" id="KW-0472">Membrane</keyword>
<keyword evidence="5 7" id="KW-1133">Transmembrane helix</keyword>
<feature type="transmembrane region" description="Helical" evidence="7">
    <location>
        <begin position="252"/>
        <end position="270"/>
    </location>
</feature>
<evidence type="ECO:0000256" key="7">
    <source>
        <dbReference type="RuleBase" id="RU363032"/>
    </source>
</evidence>
<keyword evidence="10" id="KW-1185">Reference proteome</keyword>
<protein>
    <submittedName>
        <fullName evidence="9">Carbohydrate ABC transporter permease</fullName>
    </submittedName>
</protein>
<dbReference type="PANTHER" id="PTHR43744">
    <property type="entry name" value="ABC TRANSPORTER PERMEASE PROTEIN MG189-RELATED-RELATED"/>
    <property type="match status" value="1"/>
</dbReference>
<dbReference type="PROSITE" id="PS50928">
    <property type="entry name" value="ABC_TM1"/>
    <property type="match status" value="1"/>
</dbReference>
<feature type="domain" description="ABC transmembrane type-1" evidence="8">
    <location>
        <begin position="81"/>
        <end position="270"/>
    </location>
</feature>
<keyword evidence="2 7" id="KW-0813">Transport</keyword>
<comment type="subcellular location">
    <subcellularLocation>
        <location evidence="1 7">Cell membrane</location>
        <topology evidence="1 7">Multi-pass membrane protein</topology>
    </subcellularLocation>
</comment>
<dbReference type="SUPFAM" id="SSF161098">
    <property type="entry name" value="MetI-like"/>
    <property type="match status" value="1"/>
</dbReference>
<keyword evidence="3" id="KW-1003">Cell membrane</keyword>
<feature type="transmembrane region" description="Helical" evidence="7">
    <location>
        <begin position="77"/>
        <end position="104"/>
    </location>
</feature>
<evidence type="ECO:0000256" key="6">
    <source>
        <dbReference type="ARBA" id="ARBA00023136"/>
    </source>
</evidence>
<evidence type="ECO:0000259" key="8">
    <source>
        <dbReference type="PROSITE" id="PS50928"/>
    </source>
</evidence>
<dbReference type="PANTHER" id="PTHR43744:SF12">
    <property type="entry name" value="ABC TRANSPORTER PERMEASE PROTEIN MG189-RELATED"/>
    <property type="match status" value="1"/>
</dbReference>
<gene>
    <name evidence="9" type="ORF">CV102_15850</name>
</gene>
<dbReference type="InterPro" id="IPR035906">
    <property type="entry name" value="MetI-like_sf"/>
</dbReference>
<dbReference type="GO" id="GO:0005886">
    <property type="term" value="C:plasma membrane"/>
    <property type="evidence" value="ECO:0007669"/>
    <property type="project" value="UniProtKB-SubCell"/>
</dbReference>
<feature type="transmembrane region" description="Helical" evidence="7">
    <location>
        <begin position="149"/>
        <end position="170"/>
    </location>
</feature>
<sequence length="285" mass="32467">MSLRNPTEHDFEFDVPAIETLATYVTAYGLGILFLIPLYQMFVLSITPTDELGSFSWFPEDVTFAYWSWVLFEQPLIYRWIFNTLLIATVTTLLVLVFDSLIAFSLTRLEWPGRKLVLGIIVSSFMVPAFVNIIPLFQVINQLGMMNSYWAVILPFTAGPLGVFLLYQFFRDIPEELEEAARMDGFSTFRIYAQIILPLSVPILSALGLFTFVWSWNQFLWPLIVLNSDAMYTIPIGAVTLQSVYGEFANRLMTMLAIVSLPLFIVFLLFQEKLISSVQLQGTTG</sequence>
<feature type="transmembrane region" description="Helical" evidence="7">
    <location>
        <begin position="116"/>
        <end position="137"/>
    </location>
</feature>
<proteinExistence type="inferred from homology"/>
<dbReference type="Pfam" id="PF00528">
    <property type="entry name" value="BPD_transp_1"/>
    <property type="match status" value="1"/>
</dbReference>
<dbReference type="EMBL" id="PHNJ01000008">
    <property type="protein sequence ID" value="TYL37807.1"/>
    <property type="molecule type" value="Genomic_DNA"/>
</dbReference>
<dbReference type="RefSeq" id="WP_148858973.1">
    <property type="nucleotide sequence ID" value="NZ_PHNJ01000008.1"/>
</dbReference>
<dbReference type="Gene3D" id="1.10.3720.10">
    <property type="entry name" value="MetI-like"/>
    <property type="match status" value="1"/>
</dbReference>
<comment type="caution">
    <text evidence="9">The sequence shown here is derived from an EMBL/GenBank/DDBJ whole genome shotgun (WGS) entry which is preliminary data.</text>
</comment>
<dbReference type="CDD" id="cd06261">
    <property type="entry name" value="TM_PBP2"/>
    <property type="match status" value="1"/>
</dbReference>
<evidence type="ECO:0000256" key="1">
    <source>
        <dbReference type="ARBA" id="ARBA00004651"/>
    </source>
</evidence>
<feature type="transmembrane region" description="Helical" evidence="7">
    <location>
        <begin position="21"/>
        <end position="42"/>
    </location>
</feature>
<evidence type="ECO:0000256" key="5">
    <source>
        <dbReference type="ARBA" id="ARBA00022989"/>
    </source>
</evidence>
<evidence type="ECO:0000313" key="9">
    <source>
        <dbReference type="EMBL" id="TYL37807.1"/>
    </source>
</evidence>
<dbReference type="InterPro" id="IPR000515">
    <property type="entry name" value="MetI-like"/>
</dbReference>
<evidence type="ECO:0000256" key="2">
    <source>
        <dbReference type="ARBA" id="ARBA00022448"/>
    </source>
</evidence>
<reference evidence="9" key="1">
    <citation type="submission" date="2017-11" db="EMBL/GenBank/DDBJ databases">
        <authorList>
            <person name="Kajale S.C."/>
            <person name="Sharma A."/>
        </authorList>
    </citation>
    <scope>NUCLEOTIDE SEQUENCE</scope>
    <source>
        <strain evidence="9">LS1_42</strain>
    </source>
</reference>
<dbReference type="OrthoDB" id="18784at2157"/>
<evidence type="ECO:0000256" key="4">
    <source>
        <dbReference type="ARBA" id="ARBA00022692"/>
    </source>
</evidence>
<feature type="transmembrane region" description="Helical" evidence="7">
    <location>
        <begin position="219"/>
        <end position="240"/>
    </location>
</feature>
<dbReference type="AlphaFoldDB" id="A0A8J8TRR2"/>
<evidence type="ECO:0000313" key="10">
    <source>
        <dbReference type="Proteomes" id="UP000766904"/>
    </source>
</evidence>
<evidence type="ECO:0000256" key="3">
    <source>
        <dbReference type="ARBA" id="ARBA00022475"/>
    </source>
</evidence>
<name>A0A8J8TRR2_9EURY</name>